<dbReference type="Proteomes" id="UP001430356">
    <property type="component" value="Unassembled WGS sequence"/>
</dbReference>
<accession>A0AAW0F5K2</accession>
<sequence>MVFYFTLASDPSVMCYMGRDKYENEELIKFGWPEDFWFHVDKHSSAHVYVRLPHGKGMADLTPQMIEECCQLTKENSIEGCKLNDVRIVYTPWSNLKKTNDMADGQVGFHKEELRSYHTIASKNRTMLKALEKTRVEKNDVDFRKLREERDMEERRQQRANKAEQDRQDKADREEKKRLDDLRSYKGVMNEQNMRLNSGEVPDEDDFM</sequence>
<evidence type="ECO:0000313" key="5">
    <source>
        <dbReference type="Proteomes" id="UP001430356"/>
    </source>
</evidence>
<keyword evidence="5" id="KW-1185">Reference proteome</keyword>
<reference evidence="4 5" key="1">
    <citation type="journal article" date="2021" name="MBio">
        <title>A New Model Trypanosomatid, Novymonas esmeraldas: Genomic Perception of Its 'Candidatus Pandoraea novymonadis' Endosymbiont.</title>
        <authorList>
            <person name="Zakharova A."/>
            <person name="Saura A."/>
            <person name="Butenko A."/>
            <person name="Podesvova L."/>
            <person name="Warmusova S."/>
            <person name="Kostygov A.Y."/>
            <person name="Nenarokova A."/>
            <person name="Lukes J."/>
            <person name="Opperdoes F.R."/>
            <person name="Yurchenko V."/>
        </authorList>
    </citation>
    <scope>NUCLEOTIDE SEQUENCE [LARGE SCALE GENOMIC DNA]</scope>
    <source>
        <strain evidence="4 5">E262AT.01</strain>
    </source>
</reference>
<evidence type="ECO:0000313" key="4">
    <source>
        <dbReference type="EMBL" id="KAK7201091.1"/>
    </source>
</evidence>
<name>A0AAW0F5K2_9TRYP</name>
<dbReference type="EMBL" id="JAECZO010000011">
    <property type="protein sequence ID" value="KAK7201091.1"/>
    <property type="molecule type" value="Genomic_DNA"/>
</dbReference>
<feature type="compositionally biased region" description="Basic and acidic residues" evidence="2">
    <location>
        <begin position="148"/>
        <end position="184"/>
    </location>
</feature>
<evidence type="ECO:0000259" key="3">
    <source>
        <dbReference type="Pfam" id="PF05670"/>
    </source>
</evidence>
<protein>
    <recommendedName>
        <fullName evidence="3">NFACT RNA-binding domain-containing protein</fullName>
    </recommendedName>
</protein>
<dbReference type="PANTHER" id="PTHR13049">
    <property type="entry name" value="DUF814-RELATED"/>
    <property type="match status" value="1"/>
</dbReference>
<evidence type="ECO:0000256" key="1">
    <source>
        <dbReference type="ARBA" id="ARBA00008998"/>
    </source>
</evidence>
<gene>
    <name evidence="4" type="ORF">NESM_000169300</name>
</gene>
<feature type="domain" description="NFACT RNA-binding" evidence="3">
    <location>
        <begin position="1"/>
        <end position="110"/>
    </location>
</feature>
<organism evidence="4 5">
    <name type="scientific">Novymonas esmeraldas</name>
    <dbReference type="NCBI Taxonomy" id="1808958"/>
    <lineage>
        <taxon>Eukaryota</taxon>
        <taxon>Discoba</taxon>
        <taxon>Euglenozoa</taxon>
        <taxon>Kinetoplastea</taxon>
        <taxon>Metakinetoplastina</taxon>
        <taxon>Trypanosomatida</taxon>
        <taxon>Trypanosomatidae</taxon>
        <taxon>Novymonas</taxon>
    </lineage>
</organism>
<dbReference type="InterPro" id="IPR008532">
    <property type="entry name" value="NFACT_RNA-bd"/>
</dbReference>
<comment type="caution">
    <text evidence="4">The sequence shown here is derived from an EMBL/GenBank/DDBJ whole genome shotgun (WGS) entry which is preliminary data.</text>
</comment>
<feature type="region of interest" description="Disordered" evidence="2">
    <location>
        <begin position="148"/>
        <end position="208"/>
    </location>
</feature>
<dbReference type="Pfam" id="PF05670">
    <property type="entry name" value="NFACT-R_1"/>
    <property type="match status" value="1"/>
</dbReference>
<dbReference type="InterPro" id="IPR039730">
    <property type="entry name" value="Jlp2/Ccd25"/>
</dbReference>
<comment type="similarity">
    <text evidence="1">Belongs to the CCDC25 family.</text>
</comment>
<proteinExistence type="inferred from homology"/>
<dbReference type="AlphaFoldDB" id="A0AAW0F5K2"/>
<evidence type="ECO:0000256" key="2">
    <source>
        <dbReference type="SAM" id="MobiDB-lite"/>
    </source>
</evidence>
<dbReference type="PANTHER" id="PTHR13049:SF2">
    <property type="entry name" value="COILED-COIL DOMAIN-CONTAINING PROTEIN 25"/>
    <property type="match status" value="1"/>
</dbReference>